<dbReference type="EMBL" id="JALJYF010000001">
    <property type="protein sequence ID" value="MCP1726529.1"/>
    <property type="molecule type" value="Genomic_DNA"/>
</dbReference>
<reference evidence="11 12" key="1">
    <citation type="submission" date="2022-03" db="EMBL/GenBank/DDBJ databases">
        <title>Genomic Encyclopedia of Type Strains, Phase III (KMG-III): the genomes of soil and plant-associated and newly described type strains.</title>
        <authorList>
            <person name="Whitman W."/>
        </authorList>
    </citation>
    <scope>NUCLEOTIDE SEQUENCE [LARGE SCALE GENOMIC DNA]</scope>
    <source>
        <strain evidence="11 12">BSker1</strain>
    </source>
</reference>
<gene>
    <name evidence="11" type="ORF">J2T60_000494</name>
</gene>
<evidence type="ECO:0000256" key="3">
    <source>
        <dbReference type="ARBA" id="ARBA00022449"/>
    </source>
</evidence>
<evidence type="ECO:0000256" key="10">
    <source>
        <dbReference type="SAM" id="Phobius"/>
    </source>
</evidence>
<keyword evidence="8 10" id="KW-0472">Membrane</keyword>
<evidence type="ECO:0000256" key="2">
    <source>
        <dbReference type="ARBA" id="ARBA00022448"/>
    </source>
</evidence>
<dbReference type="CDD" id="cd13133">
    <property type="entry name" value="MATE_like_7"/>
    <property type="match status" value="1"/>
</dbReference>
<evidence type="ECO:0000256" key="1">
    <source>
        <dbReference type="ARBA" id="ARBA00004429"/>
    </source>
</evidence>
<evidence type="ECO:0000256" key="9">
    <source>
        <dbReference type="ARBA" id="ARBA00031636"/>
    </source>
</evidence>
<feature type="transmembrane region" description="Helical" evidence="10">
    <location>
        <begin position="131"/>
        <end position="148"/>
    </location>
</feature>
<feature type="transmembrane region" description="Helical" evidence="10">
    <location>
        <begin position="44"/>
        <end position="69"/>
    </location>
</feature>
<keyword evidence="5 10" id="KW-0812">Transmembrane</keyword>
<comment type="subcellular location">
    <subcellularLocation>
        <location evidence="1">Cell inner membrane</location>
        <topology evidence="1">Multi-pass membrane protein</topology>
    </subcellularLocation>
</comment>
<dbReference type="Pfam" id="PF01554">
    <property type="entry name" value="MatE"/>
    <property type="match status" value="2"/>
</dbReference>
<protein>
    <recommendedName>
        <fullName evidence="9">Multidrug-efflux transporter</fullName>
    </recommendedName>
</protein>
<organism evidence="11 12">
    <name type="scientific">Natronospira proteinivora</name>
    <dbReference type="NCBI Taxonomy" id="1807133"/>
    <lineage>
        <taxon>Bacteria</taxon>
        <taxon>Pseudomonadati</taxon>
        <taxon>Pseudomonadota</taxon>
        <taxon>Gammaproteobacteria</taxon>
        <taxon>Natronospirales</taxon>
        <taxon>Natronospiraceae</taxon>
        <taxon>Natronospira</taxon>
    </lineage>
</organism>
<keyword evidence="3" id="KW-0050">Antiport</keyword>
<evidence type="ECO:0000256" key="8">
    <source>
        <dbReference type="ARBA" id="ARBA00023136"/>
    </source>
</evidence>
<evidence type="ECO:0000313" key="12">
    <source>
        <dbReference type="Proteomes" id="UP001523550"/>
    </source>
</evidence>
<feature type="transmembrane region" description="Helical" evidence="10">
    <location>
        <begin position="273"/>
        <end position="297"/>
    </location>
</feature>
<evidence type="ECO:0000256" key="4">
    <source>
        <dbReference type="ARBA" id="ARBA00022475"/>
    </source>
</evidence>
<dbReference type="InterPro" id="IPR048279">
    <property type="entry name" value="MdtK-like"/>
</dbReference>
<dbReference type="PIRSF" id="PIRSF006603">
    <property type="entry name" value="DinF"/>
    <property type="match status" value="1"/>
</dbReference>
<sequence length="443" mass="48087">MNASLYWRCRHALILALPVLAAMVSQNIMNLVDTAMVGTLGDTALAAVGLGGFAIFMFQALVLGVGTGVQAMAARRMGAGEQTGMAEPLNAGLLFCLFAGPLLSLPLFFAVPAIYPWLNPDPAVIEEGSPYLQWRVLAITFMGMNWAFRGYWNAVDRAKMYLFTLVTMHVLNIILNFLLIFGKFGFPELGVTGAGMGTAIATAFGTLMHFYLAYRHAFHAGFARIWPRPAVMSRLFRISAPSGIQQLSFSTSFVVLFWIIGQIGTREVAAASVLINIMLLAILPAMALGLTTASLVGQSLGQGSVRFAHRWGWDVVRLALVMLGVLALPMWLVPEWLLSGFIHDEQTRALAVTPMRLVGVFMVVEAFGMILMHALLGAGDAKRTMITAVSLQWLGFLPLAWLVGPGLGGGLLAVWLTQGGYRLVQAVVFVGLWQRLKWARAKA</sequence>
<dbReference type="InterPro" id="IPR002528">
    <property type="entry name" value="MATE_fam"/>
</dbReference>
<feature type="transmembrane region" description="Helical" evidence="10">
    <location>
        <begin position="89"/>
        <end position="111"/>
    </location>
</feature>
<keyword evidence="7" id="KW-0406">Ion transport</keyword>
<keyword evidence="6 10" id="KW-1133">Transmembrane helix</keyword>
<keyword evidence="12" id="KW-1185">Reference proteome</keyword>
<dbReference type="InterPro" id="IPR050222">
    <property type="entry name" value="MATE_MdtK"/>
</dbReference>
<dbReference type="PANTHER" id="PTHR43298:SF2">
    <property type="entry name" value="FMN_FAD EXPORTER YEEO-RELATED"/>
    <property type="match status" value="1"/>
</dbReference>
<evidence type="ECO:0000256" key="7">
    <source>
        <dbReference type="ARBA" id="ARBA00023065"/>
    </source>
</evidence>
<feature type="transmembrane region" description="Helical" evidence="10">
    <location>
        <begin position="357"/>
        <end position="378"/>
    </location>
</feature>
<accession>A0ABT1G5E7</accession>
<proteinExistence type="predicted"/>
<dbReference type="NCBIfam" id="TIGR00797">
    <property type="entry name" value="matE"/>
    <property type="match status" value="1"/>
</dbReference>
<name>A0ABT1G5E7_9GAMM</name>
<dbReference type="RefSeq" id="WP_253444971.1">
    <property type="nucleotide sequence ID" value="NZ_JALJYF010000001.1"/>
</dbReference>
<feature type="transmembrane region" description="Helical" evidence="10">
    <location>
        <begin position="160"/>
        <end position="181"/>
    </location>
</feature>
<keyword evidence="2" id="KW-0813">Transport</keyword>
<evidence type="ECO:0000256" key="5">
    <source>
        <dbReference type="ARBA" id="ARBA00022692"/>
    </source>
</evidence>
<feature type="transmembrane region" description="Helical" evidence="10">
    <location>
        <begin position="193"/>
        <end position="214"/>
    </location>
</feature>
<dbReference type="Proteomes" id="UP001523550">
    <property type="component" value="Unassembled WGS sequence"/>
</dbReference>
<dbReference type="PANTHER" id="PTHR43298">
    <property type="entry name" value="MULTIDRUG RESISTANCE PROTEIN NORM-RELATED"/>
    <property type="match status" value="1"/>
</dbReference>
<evidence type="ECO:0000313" key="11">
    <source>
        <dbReference type="EMBL" id="MCP1726529.1"/>
    </source>
</evidence>
<evidence type="ECO:0000256" key="6">
    <source>
        <dbReference type="ARBA" id="ARBA00022989"/>
    </source>
</evidence>
<keyword evidence="4" id="KW-1003">Cell membrane</keyword>
<comment type="caution">
    <text evidence="11">The sequence shown here is derived from an EMBL/GenBank/DDBJ whole genome shotgun (WGS) entry which is preliminary data.</text>
</comment>
<feature type="transmembrane region" description="Helical" evidence="10">
    <location>
        <begin position="318"/>
        <end position="337"/>
    </location>
</feature>